<comment type="caution">
    <text evidence="3">The sequence shown here is derived from an EMBL/GenBank/DDBJ whole genome shotgun (WGS) entry which is preliminary data.</text>
</comment>
<organism evidence="3 4">
    <name type="scientific">Aeromonas caviae</name>
    <name type="common">Aeromonas punctata</name>
    <dbReference type="NCBI Taxonomy" id="648"/>
    <lineage>
        <taxon>Bacteria</taxon>
        <taxon>Pseudomonadati</taxon>
        <taxon>Pseudomonadota</taxon>
        <taxon>Gammaproteobacteria</taxon>
        <taxon>Aeromonadales</taxon>
        <taxon>Aeromonadaceae</taxon>
        <taxon>Aeromonas</taxon>
    </lineage>
</organism>
<dbReference type="AlphaFoldDB" id="A0AA43AI53"/>
<reference evidence="3" key="1">
    <citation type="submission" date="2022-09" db="EMBL/GenBank/DDBJ databases">
        <title>Intensive care unit water sources are persistently colonized with multi-drug resistant bacteria and are the site of extensive horizontal gene transfer of antibiotic resistance genes.</title>
        <authorList>
            <person name="Diorio-Toth L."/>
        </authorList>
    </citation>
    <scope>NUCLEOTIDE SEQUENCE</scope>
    <source>
        <strain evidence="3">GD03796</strain>
    </source>
</reference>
<feature type="coiled-coil region" evidence="1">
    <location>
        <begin position="302"/>
        <end position="329"/>
    </location>
</feature>
<sequence length="709" mass="77290">MSSTQIADLRVLLSADLSSLPADVRSAANVLKSYAADAKNAEDSTFNFGRSFVDAADLLSNKSMAIVQGFNIVQGAVFGLVGTAAGLSASVTSLASTGRELEQMALKAGVSVEKMQELAYATEQYNVTGDQLADMLKDVQDKLGDFSATGGGEFKDWMENIAPKVGLTASKLQQMAGPDALIAVQHAMDATNVSASEQVFYLESIANDVSVLQPLLRNSGAELQRLTGHYRSLNVVLTQTDISQLKEMDQALGDVSKRLTAGFAHAVIGARNQIDWLTETLVIATRYWGTLFDSWSDSPRTRDGLTKRISGLREELQEVTEEISKISQRKKYGDAGFFDSLLGNTGDRDADIAALREREAAIKAEMERVAGDYIAYQKHLEAPATPRPEPVSSRDTSADNKKLLEQGEARLSALDMQFASELDKLRLSHEERLAEIDSLQVSEAELRRRGYESLSELREEYRQKEADHFAEQQADYMAKREEAMAKELEADQRKQDQLAEQERQRVERQKAAQQQAARDMLNFTSQTLSLTTDMLQQSGKEQTFIMKALLAAQKLLAIPSILVAGEQAEAGAAAFAAMTGGLLSAESARAMIKAQTMISVGIVAGTAIAGMAHDGIDTIPREGTWLLNTGERVYTNKSAQRIDQMYDQLMSGGANAAGGGAVFEQHLHFTGDMNDTERQQLITAAARQGYQLMIEDFGGYGQGRKMLGV</sequence>
<dbReference type="RefSeq" id="WP_279981372.1">
    <property type="nucleotide sequence ID" value="NZ_JAOCFT010000001.1"/>
</dbReference>
<feature type="region of interest" description="Disordered" evidence="2">
    <location>
        <begin position="380"/>
        <end position="400"/>
    </location>
</feature>
<evidence type="ECO:0000256" key="1">
    <source>
        <dbReference type="SAM" id="Coils"/>
    </source>
</evidence>
<feature type="region of interest" description="Disordered" evidence="2">
    <location>
        <begin position="485"/>
        <end position="513"/>
    </location>
</feature>
<dbReference type="EMBL" id="JAOCFT010000001">
    <property type="protein sequence ID" value="MDH1897843.1"/>
    <property type="molecule type" value="Genomic_DNA"/>
</dbReference>
<feature type="compositionally biased region" description="Basic and acidic residues" evidence="2">
    <location>
        <begin position="485"/>
        <end position="510"/>
    </location>
</feature>
<keyword evidence="1" id="KW-0175">Coiled coil</keyword>
<evidence type="ECO:0000256" key="2">
    <source>
        <dbReference type="SAM" id="MobiDB-lite"/>
    </source>
</evidence>
<accession>A0AA43AI53</accession>
<dbReference type="Proteomes" id="UP001160758">
    <property type="component" value="Unassembled WGS sequence"/>
</dbReference>
<proteinExistence type="predicted"/>
<evidence type="ECO:0008006" key="5">
    <source>
        <dbReference type="Google" id="ProtNLM"/>
    </source>
</evidence>
<gene>
    <name evidence="3" type="ORF">N5I07_09725</name>
</gene>
<name>A0AA43AI53_AERCA</name>
<evidence type="ECO:0000313" key="4">
    <source>
        <dbReference type="Proteomes" id="UP001160758"/>
    </source>
</evidence>
<evidence type="ECO:0000313" key="3">
    <source>
        <dbReference type="EMBL" id="MDH1897843.1"/>
    </source>
</evidence>
<protein>
    <recommendedName>
        <fullName evidence="5">Phage tail tape measure protein</fullName>
    </recommendedName>
</protein>